<dbReference type="SUPFAM" id="SSF48652">
    <property type="entry name" value="Tetraspanin"/>
    <property type="match status" value="1"/>
</dbReference>
<proteinExistence type="predicted"/>
<dbReference type="GO" id="GO:0005886">
    <property type="term" value="C:plasma membrane"/>
    <property type="evidence" value="ECO:0007669"/>
    <property type="project" value="TreeGrafter"/>
</dbReference>
<keyword evidence="4 5" id="KW-0472">Membrane</keyword>
<keyword evidence="2 5" id="KW-0812">Transmembrane</keyword>
<keyword evidence="3 5" id="KW-1133">Transmembrane helix</keyword>
<protein>
    <recommendedName>
        <fullName evidence="8">Tetraspanin</fullName>
    </recommendedName>
</protein>
<evidence type="ECO:0000313" key="7">
    <source>
        <dbReference type="Proteomes" id="UP001497525"/>
    </source>
</evidence>
<organism evidence="6 7">
    <name type="scientific">Calicophoron daubneyi</name>
    <name type="common">Rumen fluke</name>
    <name type="synonym">Paramphistomum daubneyi</name>
    <dbReference type="NCBI Taxonomy" id="300641"/>
    <lineage>
        <taxon>Eukaryota</taxon>
        <taxon>Metazoa</taxon>
        <taxon>Spiralia</taxon>
        <taxon>Lophotrochozoa</taxon>
        <taxon>Platyhelminthes</taxon>
        <taxon>Trematoda</taxon>
        <taxon>Digenea</taxon>
        <taxon>Plagiorchiida</taxon>
        <taxon>Pronocephalata</taxon>
        <taxon>Paramphistomoidea</taxon>
        <taxon>Paramphistomidae</taxon>
        <taxon>Calicophoron</taxon>
    </lineage>
</organism>
<dbReference type="PANTHER" id="PTHR19282:SF544">
    <property type="entry name" value="TETRASPANIN"/>
    <property type="match status" value="1"/>
</dbReference>
<feature type="transmembrane region" description="Helical" evidence="5">
    <location>
        <begin position="112"/>
        <end position="132"/>
    </location>
</feature>
<feature type="transmembrane region" description="Helical" evidence="5">
    <location>
        <begin position="284"/>
        <end position="309"/>
    </location>
</feature>
<dbReference type="PANTHER" id="PTHR19282">
    <property type="entry name" value="TETRASPANIN"/>
    <property type="match status" value="1"/>
</dbReference>
<dbReference type="AlphaFoldDB" id="A0AAV2TWP6"/>
<feature type="transmembrane region" description="Helical" evidence="5">
    <location>
        <begin position="144"/>
        <end position="164"/>
    </location>
</feature>
<feature type="transmembrane region" description="Helical" evidence="5">
    <location>
        <begin position="44"/>
        <end position="69"/>
    </location>
</feature>
<evidence type="ECO:0000313" key="6">
    <source>
        <dbReference type="EMBL" id="CAL5140672.1"/>
    </source>
</evidence>
<accession>A0AAV2TWP6</accession>
<evidence type="ECO:0008006" key="8">
    <source>
        <dbReference type="Google" id="ProtNLM"/>
    </source>
</evidence>
<dbReference type="Gene3D" id="1.10.1450.10">
    <property type="entry name" value="Tetraspanin"/>
    <property type="match status" value="1"/>
</dbReference>
<dbReference type="Proteomes" id="UP001497525">
    <property type="component" value="Unassembled WGS sequence"/>
</dbReference>
<comment type="subcellular location">
    <subcellularLocation>
        <location evidence="1">Membrane</location>
        <topology evidence="1">Multi-pass membrane protein</topology>
    </subcellularLocation>
</comment>
<evidence type="ECO:0000256" key="2">
    <source>
        <dbReference type="ARBA" id="ARBA00022692"/>
    </source>
</evidence>
<evidence type="ECO:0000256" key="1">
    <source>
        <dbReference type="ARBA" id="ARBA00004141"/>
    </source>
</evidence>
<gene>
    <name evidence="6" type="ORF">CDAUBV1_LOCUS15968</name>
</gene>
<dbReference type="CDD" id="cd03156">
    <property type="entry name" value="uroplakin_I_like_LEL"/>
    <property type="match status" value="1"/>
</dbReference>
<comment type="caution">
    <text evidence="6">The sequence shown here is derived from an EMBL/GenBank/DDBJ whole genome shotgun (WGS) entry which is preliminary data.</text>
</comment>
<sequence length="312" mass="35507">MSEDSESWIQQTDEFFSLDRPIKQCIRNIKKHPPPKMCDFPCRVILFVINLVVGATGFLLLITGALLTWGRTVLAEQLRQIVGPLVGHLYGGDMSIKVNELAEIILRFTSPFGFLIFVFGCFIFIICIIGCSGACCQKASCLKVYTGLMFLVLVMQIMLMGFYYSNRPVILEMAQKLLNESLLHYQSIESDDVNSVLFNIMMPKLNCCGLYGGEDFRVSLSFNRTYDYEGRLIDLKYPVSCCKLDNMFNIIDDSCPLEFNERNSNVKRGCWDVLEPRLVHWTNVAALIGLCLTLLQVILIVLTVLSLFLRQW</sequence>
<evidence type="ECO:0000256" key="4">
    <source>
        <dbReference type="ARBA" id="ARBA00023136"/>
    </source>
</evidence>
<dbReference type="EMBL" id="CAXLJL010000767">
    <property type="protein sequence ID" value="CAL5140672.1"/>
    <property type="molecule type" value="Genomic_DNA"/>
</dbReference>
<evidence type="ECO:0000256" key="5">
    <source>
        <dbReference type="SAM" id="Phobius"/>
    </source>
</evidence>
<dbReference type="Pfam" id="PF00335">
    <property type="entry name" value="Tetraspanin"/>
    <property type="match status" value="1"/>
</dbReference>
<reference evidence="6" key="1">
    <citation type="submission" date="2024-06" db="EMBL/GenBank/DDBJ databases">
        <authorList>
            <person name="Liu X."/>
            <person name="Lenzi L."/>
            <person name="Haldenby T S."/>
            <person name="Uol C."/>
        </authorList>
    </citation>
    <scope>NUCLEOTIDE SEQUENCE</scope>
</reference>
<dbReference type="InterPro" id="IPR008952">
    <property type="entry name" value="Tetraspanin_EC2_sf"/>
</dbReference>
<evidence type="ECO:0000256" key="3">
    <source>
        <dbReference type="ARBA" id="ARBA00022989"/>
    </source>
</evidence>
<name>A0AAV2TWP6_CALDB</name>
<dbReference type="InterPro" id="IPR018499">
    <property type="entry name" value="Tetraspanin/Peripherin"/>
</dbReference>